<keyword evidence="3" id="KW-1185">Reference proteome</keyword>
<evidence type="ECO:0000313" key="2">
    <source>
        <dbReference type="EMBL" id="MDT0348166.1"/>
    </source>
</evidence>
<feature type="compositionally biased region" description="Basic and acidic residues" evidence="1">
    <location>
        <begin position="358"/>
        <end position="380"/>
    </location>
</feature>
<dbReference type="RefSeq" id="WP_311554066.1">
    <property type="nucleotide sequence ID" value="NZ_JAVREJ010000001.1"/>
</dbReference>
<feature type="region of interest" description="Disordered" evidence="1">
    <location>
        <begin position="255"/>
        <end position="673"/>
    </location>
</feature>
<evidence type="ECO:0000256" key="1">
    <source>
        <dbReference type="SAM" id="MobiDB-lite"/>
    </source>
</evidence>
<protein>
    <recommendedName>
        <fullName evidence="4">Basic proline-rich protein</fullName>
    </recommendedName>
</protein>
<organism evidence="2 3">
    <name type="scientific">Pseudonocardia charpentierae</name>
    <dbReference type="NCBI Taxonomy" id="3075545"/>
    <lineage>
        <taxon>Bacteria</taxon>
        <taxon>Bacillati</taxon>
        <taxon>Actinomycetota</taxon>
        <taxon>Actinomycetes</taxon>
        <taxon>Pseudonocardiales</taxon>
        <taxon>Pseudonocardiaceae</taxon>
        <taxon>Pseudonocardia</taxon>
    </lineage>
</organism>
<feature type="compositionally biased region" description="Low complexity" evidence="1">
    <location>
        <begin position="382"/>
        <end position="391"/>
    </location>
</feature>
<evidence type="ECO:0008006" key="4">
    <source>
        <dbReference type="Google" id="ProtNLM"/>
    </source>
</evidence>
<gene>
    <name evidence="2" type="ORF">RM445_01335</name>
</gene>
<feature type="compositionally biased region" description="Pro residues" evidence="1">
    <location>
        <begin position="517"/>
        <end position="530"/>
    </location>
</feature>
<feature type="compositionally biased region" description="Low complexity" evidence="1">
    <location>
        <begin position="322"/>
        <end position="333"/>
    </location>
</feature>
<dbReference type="EMBL" id="JAVREJ010000001">
    <property type="protein sequence ID" value="MDT0348166.1"/>
    <property type="molecule type" value="Genomic_DNA"/>
</dbReference>
<sequence length="673" mass="69107">MSAPTSDPVDDPTVHELLLALAGRLDDDLLAWARELVAVGEEGQAVELATAALAAERVALPPAVRTAAVATARAAHTDLNVERELAPAVSDDATGHRFDAAVAPPDRVVAVLAALPARRLAGCTFHLTSRLTPAGTAPGPVPRALLLVEAGPDRSADVLAYLLATELDRAGLPTSVEVFTTGAALPAYHVAALRSARRIEVGATVIAPAGVVVARTVAERAETPVAGPPDVAARVPGRPDAEAGTRADTAALFVVPSPDALSGSSAEARRAGGRRRRRDLGGSVIEEPPGVDAGPLDADVAEAPVAEGAPDTDPFHGPLRVPLLAPLLDPTTPGADDGSGRPPEPTPIRPLPAQPAAGDRDESAGGKAHPVESDTSRIERLPTASEPAAPADEPPSEAVGGADEIPQEWEDDWRSGDWAMPPSGLPGPPAEVPGESPPAPVDEARPAEAFDIFETSAPPAPVGTGAGESDAEKTGRSAVRRTEVRADVDPGPRRPPRAEQHPDVSLFDSPTARVGRPPRPGGPVRPPAGPPAAEMPRRLPPLPDVSHPPTDVPLFGDAPSPDGRRPAAASSHLPREGRRRRPEPEEPEPAAPPAVPDADAPLLAGTERDLLAQLQAELASQERRPRPYRRAARTDVTPAVNGHGANGRGINGHGDGANGQPGGRTPPSPDAAG</sequence>
<feature type="compositionally biased region" description="Pro residues" evidence="1">
    <location>
        <begin position="664"/>
        <end position="673"/>
    </location>
</feature>
<feature type="compositionally biased region" description="Basic and acidic residues" evidence="1">
    <location>
        <begin position="470"/>
        <end position="502"/>
    </location>
</feature>
<dbReference type="Proteomes" id="UP001183202">
    <property type="component" value="Unassembled WGS sequence"/>
</dbReference>
<feature type="compositionally biased region" description="Gly residues" evidence="1">
    <location>
        <begin position="644"/>
        <end position="662"/>
    </location>
</feature>
<feature type="compositionally biased region" description="Pro residues" evidence="1">
    <location>
        <begin position="423"/>
        <end position="440"/>
    </location>
</feature>
<name>A0ABU2N349_9PSEU</name>
<feature type="compositionally biased region" description="Pro residues" evidence="1">
    <location>
        <begin position="342"/>
        <end position="353"/>
    </location>
</feature>
<reference evidence="3" key="1">
    <citation type="submission" date="2023-07" db="EMBL/GenBank/DDBJ databases">
        <title>30 novel species of actinomycetes from the DSMZ collection.</title>
        <authorList>
            <person name="Nouioui I."/>
        </authorList>
    </citation>
    <scope>NUCLEOTIDE SEQUENCE [LARGE SCALE GENOMIC DNA]</scope>
    <source>
        <strain evidence="3">DSM 45834</strain>
    </source>
</reference>
<accession>A0ABU2N349</accession>
<proteinExistence type="predicted"/>
<evidence type="ECO:0000313" key="3">
    <source>
        <dbReference type="Proteomes" id="UP001183202"/>
    </source>
</evidence>
<comment type="caution">
    <text evidence="2">The sequence shown here is derived from an EMBL/GenBank/DDBJ whole genome shotgun (WGS) entry which is preliminary data.</text>
</comment>